<organism evidence="1 2">
    <name type="scientific">Trichonephila clavata</name>
    <name type="common">Joro spider</name>
    <name type="synonym">Nephila clavata</name>
    <dbReference type="NCBI Taxonomy" id="2740835"/>
    <lineage>
        <taxon>Eukaryota</taxon>
        <taxon>Metazoa</taxon>
        <taxon>Ecdysozoa</taxon>
        <taxon>Arthropoda</taxon>
        <taxon>Chelicerata</taxon>
        <taxon>Arachnida</taxon>
        <taxon>Araneae</taxon>
        <taxon>Araneomorphae</taxon>
        <taxon>Entelegynae</taxon>
        <taxon>Araneoidea</taxon>
        <taxon>Nephilidae</taxon>
        <taxon>Trichonephila</taxon>
    </lineage>
</organism>
<protein>
    <submittedName>
        <fullName evidence="1">Uncharacterized protein</fullName>
    </submittedName>
</protein>
<gene>
    <name evidence="1" type="ORF">TNCT_212631</name>
</gene>
<reference evidence="1" key="1">
    <citation type="submission" date="2020-07" db="EMBL/GenBank/DDBJ databases">
        <title>Multicomponent nature underlies the extraordinary mechanical properties of spider dragline silk.</title>
        <authorList>
            <person name="Kono N."/>
            <person name="Nakamura H."/>
            <person name="Mori M."/>
            <person name="Yoshida Y."/>
            <person name="Ohtoshi R."/>
            <person name="Malay A.D."/>
            <person name="Moran D.A.P."/>
            <person name="Tomita M."/>
            <person name="Numata K."/>
            <person name="Arakawa K."/>
        </authorList>
    </citation>
    <scope>NUCLEOTIDE SEQUENCE</scope>
</reference>
<dbReference type="AlphaFoldDB" id="A0A8X6GB22"/>
<accession>A0A8X6GB22</accession>
<evidence type="ECO:0000313" key="2">
    <source>
        <dbReference type="Proteomes" id="UP000887116"/>
    </source>
</evidence>
<proteinExistence type="predicted"/>
<dbReference type="Proteomes" id="UP000887116">
    <property type="component" value="Unassembled WGS sequence"/>
</dbReference>
<comment type="caution">
    <text evidence="1">The sequence shown here is derived from an EMBL/GenBank/DDBJ whole genome shotgun (WGS) entry which is preliminary data.</text>
</comment>
<evidence type="ECO:0000313" key="1">
    <source>
        <dbReference type="EMBL" id="GFQ98309.1"/>
    </source>
</evidence>
<keyword evidence="2" id="KW-1185">Reference proteome</keyword>
<name>A0A8X6GB22_TRICU</name>
<sequence>MSEIYGTDIMSGLYLPGKAVASIMPRVSNHKTQNTAGFNIHVRIIDSSCFRQRSDHPSLDSTLRCWLMGERAGTDSLMPMSQRVDGSTGEQDRTD</sequence>
<dbReference type="EMBL" id="BMAO01004995">
    <property type="protein sequence ID" value="GFQ98309.1"/>
    <property type="molecule type" value="Genomic_DNA"/>
</dbReference>